<dbReference type="Proteomes" id="UP001344251">
    <property type="component" value="Chromosome"/>
</dbReference>
<evidence type="ECO:0000256" key="1">
    <source>
        <dbReference type="SAM" id="Phobius"/>
    </source>
</evidence>
<gene>
    <name evidence="2" type="ORF">OG863_27090</name>
</gene>
<keyword evidence="1" id="KW-0812">Transmembrane</keyword>
<organism evidence="2 3">
    <name type="scientific">Streptomyces decoyicus</name>
    <dbReference type="NCBI Taxonomy" id="249567"/>
    <lineage>
        <taxon>Bacteria</taxon>
        <taxon>Bacillati</taxon>
        <taxon>Actinomycetota</taxon>
        <taxon>Actinomycetes</taxon>
        <taxon>Kitasatosporales</taxon>
        <taxon>Streptomycetaceae</taxon>
        <taxon>Streptomyces</taxon>
    </lineage>
</organism>
<proteinExistence type="predicted"/>
<protein>
    <submittedName>
        <fullName evidence="2">Uncharacterized protein</fullName>
    </submittedName>
</protein>
<evidence type="ECO:0000313" key="3">
    <source>
        <dbReference type="Proteomes" id="UP001344251"/>
    </source>
</evidence>
<keyword evidence="1" id="KW-1133">Transmembrane helix</keyword>
<dbReference type="EMBL" id="CP109106">
    <property type="protein sequence ID" value="WSB74319.1"/>
    <property type="molecule type" value="Genomic_DNA"/>
</dbReference>
<accession>A0ABZ1FUY9</accession>
<reference evidence="2 3" key="1">
    <citation type="submission" date="2022-10" db="EMBL/GenBank/DDBJ databases">
        <title>The complete genomes of actinobacterial strains from the NBC collection.</title>
        <authorList>
            <person name="Joergensen T.S."/>
            <person name="Alvarez Arevalo M."/>
            <person name="Sterndorff E.B."/>
            <person name="Faurdal D."/>
            <person name="Vuksanovic O."/>
            <person name="Mourched A.-S."/>
            <person name="Charusanti P."/>
            <person name="Shaw S."/>
            <person name="Blin K."/>
            <person name="Weber T."/>
        </authorList>
    </citation>
    <scope>NUCLEOTIDE SEQUENCE [LARGE SCALE GENOMIC DNA]</scope>
    <source>
        <strain evidence="2 3">NBC 01774</strain>
    </source>
</reference>
<dbReference type="RefSeq" id="WP_326623841.1">
    <property type="nucleotide sequence ID" value="NZ_CP108347.1"/>
</dbReference>
<keyword evidence="1" id="KW-0472">Membrane</keyword>
<sequence>MSPRWDGAYDVVEVSARPQPGLVLLTMSLHSTAQSLVSLAAEPGHEGGHASLSPFVTGGGALVVLLLLLWITTRFNRDR</sequence>
<keyword evidence="3" id="KW-1185">Reference proteome</keyword>
<evidence type="ECO:0000313" key="2">
    <source>
        <dbReference type="EMBL" id="WSB74319.1"/>
    </source>
</evidence>
<name>A0ABZ1FUY9_9ACTN</name>
<feature type="transmembrane region" description="Helical" evidence="1">
    <location>
        <begin position="52"/>
        <end position="71"/>
    </location>
</feature>